<evidence type="ECO:0000256" key="1">
    <source>
        <dbReference type="SAM" id="Phobius"/>
    </source>
</evidence>
<sequence>MERPVDLRIFSLLYAAVLTTSSSLIQNNIKPLPTTTKNEEPNSQLSTHSNWKRTTRLFSLLSIIPGGIGIDVGAGLSTAYLHSLQSRSPNQPSSSCTGISGGGQQCGGIAPASATTKLTI</sequence>
<accession>E3NXQ7</accession>
<reference evidence="3" key="2">
    <citation type="journal article" date="2011" name="Proc. Natl. Acad. Sci. U.S.A.">
        <title>Obligate biotrophy features unraveled by the genomic analysis of rust fungi.</title>
        <authorList>
            <person name="Duplessis S."/>
            <person name="Cuomo C.A."/>
            <person name="Lin Y.-C."/>
            <person name="Aerts A."/>
            <person name="Tisserant E."/>
            <person name="Veneault-Fourrey C."/>
            <person name="Joly D.L."/>
            <person name="Hacquard S."/>
            <person name="Amselem J."/>
            <person name="Cantarel B.L."/>
            <person name="Chiu R."/>
            <person name="Coutinho P.M."/>
            <person name="Feau N."/>
            <person name="Field M."/>
            <person name="Frey P."/>
            <person name="Gelhaye E."/>
            <person name="Goldberg J."/>
            <person name="Grabherr M.G."/>
            <person name="Kodira C.D."/>
            <person name="Kohler A."/>
            <person name="Kuees U."/>
            <person name="Lindquist E.A."/>
            <person name="Lucas S.M."/>
            <person name="Mago R."/>
            <person name="Mauceli E."/>
            <person name="Morin E."/>
            <person name="Murat C."/>
            <person name="Pangilinan J.L."/>
            <person name="Park R."/>
            <person name="Pearson M."/>
            <person name="Quesneville H."/>
            <person name="Rouhier N."/>
            <person name="Sakthikumar S."/>
            <person name="Salamov A.A."/>
            <person name="Schmutz J."/>
            <person name="Selles B."/>
            <person name="Shapiro H."/>
            <person name="Tanguay P."/>
            <person name="Tuskan G.A."/>
            <person name="Henrissat B."/>
            <person name="Van de Peer Y."/>
            <person name="Rouze P."/>
            <person name="Ellis J.G."/>
            <person name="Dodds P.N."/>
            <person name="Schein J.E."/>
            <person name="Zhong S."/>
            <person name="Hamelin R.C."/>
            <person name="Grigoriev I.V."/>
            <person name="Szabo L.J."/>
            <person name="Martin F."/>
        </authorList>
    </citation>
    <scope>NUCLEOTIDE SEQUENCE [LARGE SCALE GENOMIC DNA]</scope>
    <source>
        <strain evidence="3">CRL 75-36-700-3 / race SCCL</strain>
    </source>
</reference>
<dbReference type="GeneID" id="10527567"/>
<gene>
    <name evidence="2" type="ORF">PGTG_20312</name>
</gene>
<keyword evidence="1" id="KW-1133">Transmembrane helix</keyword>
<keyword evidence="3" id="KW-1185">Reference proteome</keyword>
<name>E3NXQ7_PUCGT</name>
<dbReference type="OrthoDB" id="10502843at2759"/>
<dbReference type="RefSeq" id="XP_003338775.2">
    <property type="nucleotide sequence ID" value="XM_003338727.2"/>
</dbReference>
<reference key="1">
    <citation type="submission" date="2007-01" db="EMBL/GenBank/DDBJ databases">
        <title>The Genome Sequence of Puccinia graminis f. sp. tritici Strain CRL 75-36-700-3.</title>
        <authorList>
            <consortium name="The Broad Institute Genome Sequencing Platform"/>
            <person name="Birren B."/>
            <person name="Lander E."/>
            <person name="Galagan J."/>
            <person name="Nusbaum C."/>
            <person name="Devon K."/>
            <person name="Cuomo C."/>
            <person name="Jaffe D."/>
            <person name="Butler J."/>
            <person name="Alvarez P."/>
            <person name="Gnerre S."/>
            <person name="Grabherr M."/>
            <person name="Mauceli E."/>
            <person name="Brockman W."/>
            <person name="Young S."/>
            <person name="LaButti K."/>
            <person name="Sykes S."/>
            <person name="DeCaprio D."/>
            <person name="Crawford M."/>
            <person name="Koehrsen M."/>
            <person name="Engels R."/>
            <person name="Montgomery P."/>
            <person name="Pearson M."/>
            <person name="Howarth C."/>
            <person name="Larson L."/>
            <person name="White J."/>
            <person name="Zeng Q."/>
            <person name="Kodira C."/>
            <person name="Yandava C."/>
            <person name="Alvarado L."/>
            <person name="O'Leary S."/>
            <person name="Szabo L."/>
            <person name="Dean R."/>
            <person name="Schein J."/>
        </authorList>
    </citation>
    <scope>NUCLEOTIDE SEQUENCE</scope>
    <source>
        <strain>CRL 75-36-700-3</strain>
    </source>
</reference>
<dbReference type="KEGG" id="pgr:PGTG_20312"/>
<evidence type="ECO:0000313" key="2">
    <source>
        <dbReference type="EMBL" id="EFP94356.2"/>
    </source>
</evidence>
<dbReference type="EMBL" id="DS989965">
    <property type="protein sequence ID" value="EFP94356.2"/>
    <property type="molecule type" value="Genomic_DNA"/>
</dbReference>
<evidence type="ECO:0000313" key="3">
    <source>
        <dbReference type="Proteomes" id="UP000008783"/>
    </source>
</evidence>
<dbReference type="AlphaFoldDB" id="E3NXQ7"/>
<feature type="transmembrane region" description="Helical" evidence="1">
    <location>
        <begin position="57"/>
        <end position="81"/>
    </location>
</feature>
<organism evidence="2 3">
    <name type="scientific">Puccinia graminis f. sp. tritici (strain CRL 75-36-700-3 / race SCCL)</name>
    <name type="common">Black stem rust fungus</name>
    <dbReference type="NCBI Taxonomy" id="418459"/>
    <lineage>
        <taxon>Eukaryota</taxon>
        <taxon>Fungi</taxon>
        <taxon>Dikarya</taxon>
        <taxon>Basidiomycota</taxon>
        <taxon>Pucciniomycotina</taxon>
        <taxon>Pucciniomycetes</taxon>
        <taxon>Pucciniales</taxon>
        <taxon>Pucciniaceae</taxon>
        <taxon>Puccinia</taxon>
    </lineage>
</organism>
<dbReference type="Proteomes" id="UP000008783">
    <property type="component" value="Unassembled WGS sequence"/>
</dbReference>
<keyword evidence="1" id="KW-0472">Membrane</keyword>
<dbReference type="HOGENOM" id="CLU_2050804_0_0_1"/>
<proteinExistence type="predicted"/>
<protein>
    <submittedName>
        <fullName evidence="2">Uncharacterized protein</fullName>
    </submittedName>
</protein>
<dbReference type="VEuPathDB" id="FungiDB:PGTG_20312"/>
<keyword evidence="1" id="KW-0812">Transmembrane</keyword>
<dbReference type="InParanoid" id="E3NXQ7"/>